<keyword evidence="2" id="KW-1185">Reference proteome</keyword>
<dbReference type="AlphaFoldDB" id="A0A853ASQ5"/>
<sequence length="130" mass="14405">MTGSDDALDSRLVRPFSMRRGRTSRRTSELSMSTLVWTVRTDIMPGELSPEQMQILELCHVRHGTAGRGSVGVAIAELSAMLDIPLAVTKVLASELIDRELLEFSKPARADDPDVTTMKRVLNGLRELRV</sequence>
<evidence type="ECO:0000313" key="1">
    <source>
        <dbReference type="EMBL" id="NYI85267.1"/>
    </source>
</evidence>
<dbReference type="PANTHER" id="PTHR36221">
    <property type="entry name" value="DUF742 DOMAIN-CONTAINING PROTEIN"/>
    <property type="match status" value="1"/>
</dbReference>
<gene>
    <name evidence="1" type="ORF">HNR68_003897</name>
</gene>
<evidence type="ECO:0008006" key="3">
    <source>
        <dbReference type="Google" id="ProtNLM"/>
    </source>
</evidence>
<dbReference type="PANTHER" id="PTHR36221:SF1">
    <property type="entry name" value="DUF742 DOMAIN-CONTAINING PROTEIN"/>
    <property type="match status" value="1"/>
</dbReference>
<dbReference type="Proteomes" id="UP000587002">
    <property type="component" value="Unassembled WGS sequence"/>
</dbReference>
<evidence type="ECO:0000313" key="2">
    <source>
        <dbReference type="Proteomes" id="UP000587002"/>
    </source>
</evidence>
<accession>A0A853ASQ5</accession>
<dbReference type="Pfam" id="PF05331">
    <property type="entry name" value="DUF742"/>
    <property type="match status" value="1"/>
</dbReference>
<organism evidence="1 2">
    <name type="scientific">Saccharopolyspora hordei</name>
    <dbReference type="NCBI Taxonomy" id="1838"/>
    <lineage>
        <taxon>Bacteria</taxon>
        <taxon>Bacillati</taxon>
        <taxon>Actinomycetota</taxon>
        <taxon>Actinomycetes</taxon>
        <taxon>Pseudonocardiales</taxon>
        <taxon>Pseudonocardiaceae</taxon>
        <taxon>Saccharopolyspora</taxon>
    </lineage>
</organism>
<protein>
    <recommendedName>
        <fullName evidence="3">DUF742 domain-containing protein</fullName>
    </recommendedName>
</protein>
<name>A0A853ASQ5_9PSEU</name>
<proteinExistence type="predicted"/>
<dbReference type="RefSeq" id="WP_179723146.1">
    <property type="nucleotide sequence ID" value="NZ_BAABFH010000001.1"/>
</dbReference>
<reference evidence="1 2" key="1">
    <citation type="submission" date="2020-07" db="EMBL/GenBank/DDBJ databases">
        <title>Sequencing the genomes of 1000 actinobacteria strains.</title>
        <authorList>
            <person name="Klenk H.-P."/>
        </authorList>
    </citation>
    <scope>NUCLEOTIDE SEQUENCE [LARGE SCALE GENOMIC DNA]</scope>
    <source>
        <strain evidence="1 2">DSM 44065</strain>
    </source>
</reference>
<dbReference type="InterPro" id="IPR007995">
    <property type="entry name" value="DUF742"/>
</dbReference>
<comment type="caution">
    <text evidence="1">The sequence shown here is derived from an EMBL/GenBank/DDBJ whole genome shotgun (WGS) entry which is preliminary data.</text>
</comment>
<dbReference type="EMBL" id="JACCFJ010000001">
    <property type="protein sequence ID" value="NYI85267.1"/>
    <property type="molecule type" value="Genomic_DNA"/>
</dbReference>